<organism evidence="2 3">
    <name type="scientific">Aegilops tauschii subsp. strangulata</name>
    <name type="common">Goatgrass</name>
    <dbReference type="NCBI Taxonomy" id="200361"/>
    <lineage>
        <taxon>Eukaryota</taxon>
        <taxon>Viridiplantae</taxon>
        <taxon>Streptophyta</taxon>
        <taxon>Embryophyta</taxon>
        <taxon>Tracheophyta</taxon>
        <taxon>Spermatophyta</taxon>
        <taxon>Magnoliopsida</taxon>
        <taxon>Liliopsida</taxon>
        <taxon>Poales</taxon>
        <taxon>Poaceae</taxon>
        <taxon>BOP clade</taxon>
        <taxon>Pooideae</taxon>
        <taxon>Triticodae</taxon>
        <taxon>Triticeae</taxon>
        <taxon>Triticinae</taxon>
        <taxon>Aegilops</taxon>
    </lineage>
</organism>
<reference evidence="2" key="3">
    <citation type="journal article" date="2017" name="Nature">
        <title>Genome sequence of the progenitor of the wheat D genome Aegilops tauschii.</title>
        <authorList>
            <person name="Luo M.C."/>
            <person name="Gu Y.Q."/>
            <person name="Puiu D."/>
            <person name="Wang H."/>
            <person name="Twardziok S.O."/>
            <person name="Deal K.R."/>
            <person name="Huo N."/>
            <person name="Zhu T."/>
            <person name="Wang L."/>
            <person name="Wang Y."/>
            <person name="McGuire P.E."/>
            <person name="Liu S."/>
            <person name="Long H."/>
            <person name="Ramasamy R.K."/>
            <person name="Rodriguez J.C."/>
            <person name="Van S.L."/>
            <person name="Yuan L."/>
            <person name="Wang Z."/>
            <person name="Xia Z."/>
            <person name="Xiao L."/>
            <person name="Anderson O.D."/>
            <person name="Ouyang S."/>
            <person name="Liang Y."/>
            <person name="Zimin A.V."/>
            <person name="Pertea G."/>
            <person name="Qi P."/>
            <person name="Bennetzen J.L."/>
            <person name="Dai X."/>
            <person name="Dawson M.W."/>
            <person name="Muller H.G."/>
            <person name="Kugler K."/>
            <person name="Rivarola-Duarte L."/>
            <person name="Spannagl M."/>
            <person name="Mayer K.F.X."/>
            <person name="Lu F.H."/>
            <person name="Bevan M.W."/>
            <person name="Leroy P."/>
            <person name="Li P."/>
            <person name="You F.M."/>
            <person name="Sun Q."/>
            <person name="Liu Z."/>
            <person name="Lyons E."/>
            <person name="Wicker T."/>
            <person name="Salzberg S.L."/>
            <person name="Devos K.M."/>
            <person name="Dvorak J."/>
        </authorList>
    </citation>
    <scope>NUCLEOTIDE SEQUENCE [LARGE SCALE GENOMIC DNA]</scope>
    <source>
        <strain evidence="2">cv. AL8/78</strain>
    </source>
</reference>
<dbReference type="STRING" id="200361.A0A453F4C8"/>
<dbReference type="Proteomes" id="UP000015105">
    <property type="component" value="Chromosome 3D"/>
</dbReference>
<protein>
    <submittedName>
        <fullName evidence="2">Uncharacterized protein</fullName>
    </submittedName>
</protein>
<evidence type="ECO:0000256" key="1">
    <source>
        <dbReference type="SAM" id="MobiDB-lite"/>
    </source>
</evidence>
<feature type="compositionally biased region" description="Low complexity" evidence="1">
    <location>
        <begin position="104"/>
        <end position="118"/>
    </location>
</feature>
<accession>A0A453F4C8</accession>
<reference evidence="3" key="1">
    <citation type="journal article" date="2014" name="Science">
        <title>Ancient hybridizations among the ancestral genomes of bread wheat.</title>
        <authorList>
            <consortium name="International Wheat Genome Sequencing Consortium,"/>
            <person name="Marcussen T."/>
            <person name="Sandve S.R."/>
            <person name="Heier L."/>
            <person name="Spannagl M."/>
            <person name="Pfeifer M."/>
            <person name="Jakobsen K.S."/>
            <person name="Wulff B.B."/>
            <person name="Steuernagel B."/>
            <person name="Mayer K.F."/>
            <person name="Olsen O.A."/>
        </authorList>
    </citation>
    <scope>NUCLEOTIDE SEQUENCE [LARGE SCALE GENOMIC DNA]</scope>
    <source>
        <strain evidence="3">cv. AL8/78</strain>
    </source>
</reference>
<proteinExistence type="predicted"/>
<feature type="compositionally biased region" description="Low complexity" evidence="1">
    <location>
        <begin position="75"/>
        <end position="94"/>
    </location>
</feature>
<feature type="compositionally biased region" description="Pro residues" evidence="1">
    <location>
        <begin position="51"/>
        <end position="61"/>
    </location>
</feature>
<reference evidence="3" key="2">
    <citation type="journal article" date="2017" name="Nat. Plants">
        <title>The Aegilops tauschii genome reveals multiple impacts of transposons.</title>
        <authorList>
            <person name="Zhao G."/>
            <person name="Zou C."/>
            <person name="Li K."/>
            <person name="Wang K."/>
            <person name="Li T."/>
            <person name="Gao L."/>
            <person name="Zhang X."/>
            <person name="Wang H."/>
            <person name="Yang Z."/>
            <person name="Liu X."/>
            <person name="Jiang W."/>
            <person name="Mao L."/>
            <person name="Kong X."/>
            <person name="Jiao Y."/>
            <person name="Jia J."/>
        </authorList>
    </citation>
    <scope>NUCLEOTIDE SEQUENCE [LARGE SCALE GENOMIC DNA]</scope>
    <source>
        <strain evidence="3">cv. AL8/78</strain>
    </source>
</reference>
<dbReference type="Gramene" id="AET3Gv20569000.2">
    <property type="protein sequence ID" value="AET3Gv20569000.2"/>
    <property type="gene ID" value="AET3Gv20569000"/>
</dbReference>
<name>A0A453F4C8_AEGTS</name>
<feature type="region of interest" description="Disordered" evidence="1">
    <location>
        <begin position="1"/>
        <end position="119"/>
    </location>
</feature>
<sequence>TQRPVSACPNPDSRPSSPTHHEDEDGGGAGPGLQGDRTSYACPILLLLLSRPPPTPPPTPTPSRAVSRCPPRIPPSSTMSSTPSSTSTAGTPTPRSGFGRSTPRARSSTPCSATSSPPAWGPAVALARASDGAVDWSRPDAPAVEEVVGPDGVDFVTGDGDLAFGSGVRVRDMVGPFELVVSDGAGRGRAELQLPSMQWSTLDAINSGVCV</sequence>
<keyword evidence="3" id="KW-1185">Reference proteome</keyword>
<dbReference type="EnsemblPlants" id="AET3Gv20569000.2">
    <property type="protein sequence ID" value="AET3Gv20569000.2"/>
    <property type="gene ID" value="AET3Gv20569000"/>
</dbReference>
<reference evidence="2" key="4">
    <citation type="submission" date="2019-03" db="UniProtKB">
        <authorList>
            <consortium name="EnsemblPlants"/>
        </authorList>
    </citation>
    <scope>IDENTIFICATION</scope>
</reference>
<dbReference type="AlphaFoldDB" id="A0A453F4C8"/>
<evidence type="ECO:0000313" key="3">
    <source>
        <dbReference type="Proteomes" id="UP000015105"/>
    </source>
</evidence>
<reference evidence="2" key="5">
    <citation type="journal article" date="2021" name="G3 (Bethesda)">
        <title>Aegilops tauschii genome assembly Aet v5.0 features greater sequence contiguity and improved annotation.</title>
        <authorList>
            <person name="Wang L."/>
            <person name="Zhu T."/>
            <person name="Rodriguez J.C."/>
            <person name="Deal K.R."/>
            <person name="Dubcovsky J."/>
            <person name="McGuire P.E."/>
            <person name="Lux T."/>
            <person name="Spannagl M."/>
            <person name="Mayer K.F.X."/>
            <person name="Baldrich P."/>
            <person name="Meyers B.C."/>
            <person name="Huo N."/>
            <person name="Gu Y.Q."/>
            <person name="Zhou H."/>
            <person name="Devos K.M."/>
            <person name="Bennetzen J.L."/>
            <person name="Unver T."/>
            <person name="Budak H."/>
            <person name="Gulick P.J."/>
            <person name="Galiba G."/>
            <person name="Kalapos B."/>
            <person name="Nelson D.R."/>
            <person name="Li P."/>
            <person name="You F.M."/>
            <person name="Luo M.C."/>
            <person name="Dvorak J."/>
        </authorList>
    </citation>
    <scope>NUCLEOTIDE SEQUENCE [LARGE SCALE GENOMIC DNA]</scope>
    <source>
        <strain evidence="2">cv. AL8/78</strain>
    </source>
</reference>
<evidence type="ECO:0000313" key="2">
    <source>
        <dbReference type="EnsemblPlants" id="AET3Gv20569000.2"/>
    </source>
</evidence>